<dbReference type="AlphaFoldDB" id="A0A2Z4YJA6"/>
<evidence type="ECO:0000313" key="2">
    <source>
        <dbReference type="Proteomes" id="UP000251166"/>
    </source>
</evidence>
<dbReference type="Proteomes" id="UP000251166">
    <property type="component" value="Chromosome"/>
</dbReference>
<evidence type="ECO:0000313" key="1">
    <source>
        <dbReference type="EMBL" id="AXA41109.1"/>
    </source>
</evidence>
<protein>
    <submittedName>
        <fullName evidence="1">Uncharacterized protein</fullName>
    </submittedName>
</protein>
<reference evidence="1 2" key="1">
    <citation type="submission" date="2018-07" db="EMBL/GenBank/DDBJ databases">
        <title>Rhizobium leguminosarum strain:ATCC 14479 Genome sequencing and assembly.</title>
        <authorList>
            <person name="Chakraborty R."/>
        </authorList>
    </citation>
    <scope>NUCLEOTIDE SEQUENCE [LARGE SCALE GENOMIC DNA]</scope>
    <source>
        <strain evidence="1 2">ATCC 14479</strain>
    </source>
</reference>
<organism evidence="1 2">
    <name type="scientific">Rhizobium leguminosarum</name>
    <dbReference type="NCBI Taxonomy" id="384"/>
    <lineage>
        <taxon>Bacteria</taxon>
        <taxon>Pseudomonadati</taxon>
        <taxon>Pseudomonadota</taxon>
        <taxon>Alphaproteobacteria</taxon>
        <taxon>Hyphomicrobiales</taxon>
        <taxon>Rhizobiaceae</taxon>
        <taxon>Rhizobium/Agrobacterium group</taxon>
        <taxon>Rhizobium</taxon>
    </lineage>
</organism>
<dbReference type="RefSeq" id="WP_112905890.1">
    <property type="nucleotide sequence ID" value="NZ_CP030760.1"/>
</dbReference>
<dbReference type="EMBL" id="CP030760">
    <property type="protein sequence ID" value="AXA41109.1"/>
    <property type="molecule type" value="Genomic_DNA"/>
</dbReference>
<sequence length="250" mass="27192">MAKELSEEDRCNLIGKTAAVAHEAIDDIRYLRRLLTQEEVDSGDIRRASAILRRQLVENTLTRVAAPRIGKLLIRAPNFKPIYVESRTAPPSIFVGAHTSIFGVDFRGLLLRAGASLRQSEFDPEATIDLSTESYGKQEILYYRSRWVSRKSVIEYVANVAGGVHAGEEKSEDDKVIGASRHNIGIKMSNGAPTVQVNLNLAEEPAPRITDGAIDAALLLIHSTAHALVNSPSIARLEAVVEDEGADGGI</sequence>
<name>A0A2Z4YJA6_RHILE</name>
<proteinExistence type="predicted"/>
<gene>
    <name evidence="1" type="ORF">DLJ82_3540</name>
</gene>
<accession>A0A2Z4YJA6</accession>